<evidence type="ECO:0000256" key="18">
    <source>
        <dbReference type="ARBA" id="ARBA00051403"/>
    </source>
</evidence>
<reference evidence="28" key="1">
    <citation type="submission" date="2022-01" db="EMBL/GenBank/DDBJ databases">
        <authorList>
            <person name="King R."/>
        </authorList>
    </citation>
    <scope>NUCLEOTIDE SEQUENCE</scope>
</reference>
<dbReference type="GO" id="GO:0006820">
    <property type="term" value="P:monoatomic anion transport"/>
    <property type="evidence" value="ECO:0007669"/>
    <property type="project" value="TreeGrafter"/>
</dbReference>
<comment type="catalytic activity">
    <reaction evidence="15">
        <text>2 nitrate(out) + H(+)(out) = 2 nitrate(in) + H(+)(in)</text>
        <dbReference type="Rhea" id="RHEA:71539"/>
        <dbReference type="ChEBI" id="CHEBI:15378"/>
        <dbReference type="ChEBI" id="CHEBI:17632"/>
    </reaction>
    <physiologicalReaction direction="left-to-right" evidence="15">
        <dbReference type="Rhea" id="RHEA:71540"/>
    </physiologicalReaction>
</comment>
<evidence type="ECO:0000313" key="28">
    <source>
        <dbReference type="EMBL" id="CAG9770536.1"/>
    </source>
</evidence>
<feature type="transmembrane region" description="Helical" evidence="26">
    <location>
        <begin position="371"/>
        <end position="390"/>
    </location>
</feature>
<evidence type="ECO:0000256" key="17">
    <source>
        <dbReference type="ARBA" id="ARBA00050625"/>
    </source>
</evidence>
<dbReference type="FunFam" id="1.20.1250.20:FF:000003">
    <property type="entry name" value="Solute carrier family 17 member 3"/>
    <property type="match status" value="1"/>
</dbReference>
<keyword evidence="6" id="KW-1003">Cell membrane</keyword>
<feature type="transmembrane region" description="Helical" evidence="26">
    <location>
        <begin position="402"/>
        <end position="426"/>
    </location>
</feature>
<evidence type="ECO:0000256" key="11">
    <source>
        <dbReference type="ARBA" id="ARBA00023136"/>
    </source>
</evidence>
<feature type="transmembrane region" description="Helical" evidence="26">
    <location>
        <begin position="114"/>
        <end position="134"/>
    </location>
</feature>
<evidence type="ECO:0000256" key="22">
    <source>
        <dbReference type="ARBA" id="ARBA00069713"/>
    </source>
</evidence>
<dbReference type="GO" id="GO:0005765">
    <property type="term" value="C:lysosomal membrane"/>
    <property type="evidence" value="ECO:0007669"/>
    <property type="project" value="UniProtKB-SubCell"/>
</dbReference>
<dbReference type="GO" id="GO:0046942">
    <property type="term" value="P:carboxylic acid transport"/>
    <property type="evidence" value="ECO:0007669"/>
    <property type="project" value="UniProtKB-ARBA"/>
</dbReference>
<comment type="function">
    <text evidence="21">Receptor for CM101, a polysaccharide produced by group B Streptococcus with antipathoangiogenic properties.</text>
</comment>
<evidence type="ECO:0000256" key="21">
    <source>
        <dbReference type="ARBA" id="ARBA00056891"/>
    </source>
</evidence>
<dbReference type="GO" id="GO:0016323">
    <property type="term" value="C:basolateral plasma membrane"/>
    <property type="evidence" value="ECO:0007669"/>
    <property type="project" value="UniProtKB-SubCell"/>
</dbReference>
<evidence type="ECO:0000256" key="5">
    <source>
        <dbReference type="ARBA" id="ARBA00022448"/>
    </source>
</evidence>
<evidence type="ECO:0000256" key="26">
    <source>
        <dbReference type="SAM" id="Phobius"/>
    </source>
</evidence>
<dbReference type="PROSITE" id="PS50850">
    <property type="entry name" value="MFS"/>
    <property type="match status" value="1"/>
</dbReference>
<evidence type="ECO:0000256" key="16">
    <source>
        <dbReference type="ARBA" id="ARBA00050554"/>
    </source>
</evidence>
<evidence type="ECO:0000256" key="6">
    <source>
        <dbReference type="ARBA" id="ARBA00022475"/>
    </source>
</evidence>
<comment type="catalytic activity">
    <reaction evidence="20">
        <text>D-glucuronate(out) + H(+)(out) = D-glucuronate(in) + H(+)(in)</text>
        <dbReference type="Rhea" id="RHEA:72591"/>
        <dbReference type="ChEBI" id="CHEBI:15378"/>
        <dbReference type="ChEBI" id="CHEBI:58720"/>
    </reaction>
    <physiologicalReaction direction="left-to-right" evidence="20">
        <dbReference type="Rhea" id="RHEA:72592"/>
    </physiologicalReaction>
</comment>
<dbReference type="GO" id="GO:0030672">
    <property type="term" value="C:synaptic vesicle membrane"/>
    <property type="evidence" value="ECO:0007669"/>
    <property type="project" value="UniProtKB-SubCell"/>
</dbReference>
<keyword evidence="12" id="KW-0325">Glycoprotein</keyword>
<dbReference type="OrthoDB" id="2985014at2759"/>
<dbReference type="FunFam" id="1.20.1250.20:FF:000067">
    <property type="entry name" value="sialin isoform X2"/>
    <property type="match status" value="1"/>
</dbReference>
<evidence type="ECO:0000313" key="29">
    <source>
        <dbReference type="Proteomes" id="UP001152799"/>
    </source>
</evidence>
<keyword evidence="29" id="KW-1185">Reference proteome</keyword>
<comment type="catalytic activity">
    <reaction evidence="19">
        <text>L-glutamate(out) = L-glutamate(in)</text>
        <dbReference type="Rhea" id="RHEA:66336"/>
        <dbReference type="ChEBI" id="CHEBI:29985"/>
    </reaction>
    <physiologicalReaction direction="left-to-right" evidence="19">
        <dbReference type="Rhea" id="RHEA:66337"/>
    </physiologicalReaction>
</comment>
<feature type="transmembrane region" description="Helical" evidence="26">
    <location>
        <begin position="175"/>
        <end position="198"/>
    </location>
</feature>
<keyword evidence="10" id="KW-0770">Synapse</keyword>
<dbReference type="InterPro" id="IPR011701">
    <property type="entry name" value="MFS"/>
</dbReference>
<organism evidence="28 29">
    <name type="scientific">Ceutorhynchus assimilis</name>
    <name type="common">cabbage seed weevil</name>
    <dbReference type="NCBI Taxonomy" id="467358"/>
    <lineage>
        <taxon>Eukaryota</taxon>
        <taxon>Metazoa</taxon>
        <taxon>Ecdysozoa</taxon>
        <taxon>Arthropoda</taxon>
        <taxon>Hexapoda</taxon>
        <taxon>Insecta</taxon>
        <taxon>Pterygota</taxon>
        <taxon>Neoptera</taxon>
        <taxon>Endopterygota</taxon>
        <taxon>Coleoptera</taxon>
        <taxon>Polyphaga</taxon>
        <taxon>Cucujiformia</taxon>
        <taxon>Curculionidae</taxon>
        <taxon>Ceutorhynchinae</taxon>
        <taxon>Ceutorhynchus</taxon>
    </lineage>
</organism>
<keyword evidence="11 26" id="KW-0472">Membrane</keyword>
<evidence type="ECO:0000256" key="4">
    <source>
        <dbReference type="ARBA" id="ARBA00004656"/>
    </source>
</evidence>
<evidence type="ECO:0000256" key="10">
    <source>
        <dbReference type="ARBA" id="ARBA00023018"/>
    </source>
</evidence>
<feature type="transmembrane region" description="Helical" evidence="26">
    <location>
        <begin position="204"/>
        <end position="225"/>
    </location>
</feature>
<evidence type="ECO:0000256" key="2">
    <source>
        <dbReference type="ARBA" id="ARBA00004554"/>
    </source>
</evidence>
<feature type="transmembrane region" description="Helical" evidence="26">
    <location>
        <begin position="31"/>
        <end position="58"/>
    </location>
</feature>
<dbReference type="PANTHER" id="PTHR11662:SF455">
    <property type="entry name" value="GH23975P"/>
    <property type="match status" value="1"/>
</dbReference>
<dbReference type="InterPro" id="IPR020846">
    <property type="entry name" value="MFS_dom"/>
</dbReference>
<dbReference type="AlphaFoldDB" id="A0A9N9QRL0"/>
<dbReference type="Gene3D" id="1.20.1250.20">
    <property type="entry name" value="MFS general substrate transporter like domains"/>
    <property type="match status" value="2"/>
</dbReference>
<dbReference type="InterPro" id="IPR050382">
    <property type="entry name" value="MFS_Na/Anion_cotransporter"/>
</dbReference>
<evidence type="ECO:0000256" key="13">
    <source>
        <dbReference type="ARBA" id="ARBA00023228"/>
    </source>
</evidence>
<feature type="transmembrane region" description="Helical" evidence="26">
    <location>
        <begin position="344"/>
        <end position="364"/>
    </location>
</feature>
<evidence type="ECO:0000259" key="27">
    <source>
        <dbReference type="PROSITE" id="PS50850"/>
    </source>
</evidence>
<sequence length="498" mass="55064">MEKMDMEICTNNISPSDIDEPQWKIWKRRRYFVALMGFCGFFNAYILRVNLSIAIVAMTQDRHVTNENGTSENIGPEFDWSNELQGYILSSFFYGYLATQFVGGIIANKIGGKNMFGIGVAVTAVLTLITPWLVVTNVYLLIAVRVIEGLFEGVTYPSIHAVWSKWAPPMERARLATIAFSGCFVGTVIAMPGCAYLAEALGWQSVFYVCGCSGVVWFILWTITISSDPQQDSKISPQELAYIEDSIKSVSKQGFAAKVPWTKVFGSVHVWAIVVSHSAENWGFYTLLTQLPKYLKDMYNYDLGKSGFLSALPYLVMSILMQISGQFADMLLSRKILSTTTVRKVFNCSAFLSQTVFMMTAAFWSDRIGSVLCLTMAVGLGAFAWAGFSVNHLDLAPQYASILMGISNTFATIPGIISPTITGYIVKSPPTVEQWRTVYFIAAAIYLFGAVFYGIFASGELQPWAVVKDDDKTSENGIDNGGYAVDKIDSNNLFGDNK</sequence>
<dbReference type="InterPro" id="IPR036259">
    <property type="entry name" value="MFS_trans_sf"/>
</dbReference>
<evidence type="ECO:0000256" key="25">
    <source>
        <dbReference type="ARBA" id="ARBA00081925"/>
    </source>
</evidence>
<keyword evidence="9 26" id="KW-1133">Transmembrane helix</keyword>
<dbReference type="SUPFAM" id="SSF103473">
    <property type="entry name" value="MFS general substrate transporter"/>
    <property type="match status" value="1"/>
</dbReference>
<proteinExistence type="predicted"/>
<evidence type="ECO:0000256" key="1">
    <source>
        <dbReference type="ARBA" id="ARBA00004432"/>
    </source>
</evidence>
<evidence type="ECO:0000256" key="8">
    <source>
        <dbReference type="ARBA" id="ARBA00022847"/>
    </source>
</evidence>
<dbReference type="EMBL" id="OU892282">
    <property type="protein sequence ID" value="CAG9770536.1"/>
    <property type="molecule type" value="Genomic_DNA"/>
</dbReference>
<comment type="catalytic activity">
    <reaction evidence="16">
        <text>L-aspartate(out) = L-aspartate(in)</text>
        <dbReference type="Rhea" id="RHEA:66332"/>
        <dbReference type="ChEBI" id="CHEBI:29991"/>
    </reaction>
    <physiologicalReaction direction="left-to-right" evidence="16">
        <dbReference type="Rhea" id="RHEA:66333"/>
    </physiologicalReaction>
</comment>
<evidence type="ECO:0000256" key="12">
    <source>
        <dbReference type="ARBA" id="ARBA00023180"/>
    </source>
</evidence>
<feature type="transmembrane region" description="Helical" evidence="26">
    <location>
        <begin position="87"/>
        <end position="107"/>
    </location>
</feature>
<keyword evidence="8" id="KW-0769">Symport</keyword>
<evidence type="ECO:0000256" key="9">
    <source>
        <dbReference type="ARBA" id="ARBA00022989"/>
    </source>
</evidence>
<dbReference type="GO" id="GO:0015293">
    <property type="term" value="F:symporter activity"/>
    <property type="evidence" value="ECO:0007669"/>
    <property type="project" value="UniProtKB-KW"/>
</dbReference>
<evidence type="ECO:0000256" key="20">
    <source>
        <dbReference type="ARBA" id="ARBA00051612"/>
    </source>
</evidence>
<dbReference type="Pfam" id="PF07690">
    <property type="entry name" value="MFS_1"/>
    <property type="match status" value="1"/>
</dbReference>
<evidence type="ECO:0000256" key="14">
    <source>
        <dbReference type="ARBA" id="ARBA00023329"/>
    </source>
</evidence>
<keyword evidence="13" id="KW-0458">Lysosome</keyword>
<feature type="transmembrane region" description="Helical" evidence="26">
    <location>
        <begin position="438"/>
        <end position="456"/>
    </location>
</feature>
<gene>
    <name evidence="28" type="ORF">CEUTPL_LOCUS10988</name>
</gene>
<name>A0A9N9QRL0_9CUCU</name>
<evidence type="ECO:0000256" key="15">
    <source>
        <dbReference type="ARBA" id="ARBA00050101"/>
    </source>
</evidence>
<evidence type="ECO:0000256" key="24">
    <source>
        <dbReference type="ARBA" id="ARBA00081195"/>
    </source>
</evidence>
<evidence type="ECO:0000256" key="19">
    <source>
        <dbReference type="ARBA" id="ARBA00051447"/>
    </source>
</evidence>
<comment type="catalytic activity">
    <reaction evidence="17">
        <text>N-acetylneuraminate(in) + H(+)(in) = N-acetylneuraminate(out) + H(+)(out)</text>
        <dbReference type="Rhea" id="RHEA:28987"/>
        <dbReference type="ChEBI" id="CHEBI:15378"/>
        <dbReference type="ChEBI" id="CHEBI:35418"/>
    </reaction>
    <physiologicalReaction direction="right-to-left" evidence="17">
        <dbReference type="Rhea" id="RHEA:28989"/>
    </physiologicalReaction>
</comment>
<protein>
    <recommendedName>
        <fullName evidence="22">Sialin</fullName>
    </recommendedName>
    <alternativeName>
        <fullName evidence="25">H(+)/nitrate cotransporter</fullName>
    </alternativeName>
    <alternativeName>
        <fullName evidence="23">H(+)/sialic acid cotransporter</fullName>
    </alternativeName>
    <alternativeName>
        <fullName evidence="24">Vesicular excitatory amino acid transporter</fullName>
    </alternativeName>
</protein>
<dbReference type="Proteomes" id="UP001152799">
    <property type="component" value="Chromosome 6"/>
</dbReference>
<feature type="transmembrane region" description="Helical" evidence="26">
    <location>
        <begin position="306"/>
        <end position="324"/>
    </location>
</feature>
<feature type="domain" description="Major facilitator superfamily (MFS) profile" evidence="27">
    <location>
        <begin position="29"/>
        <end position="461"/>
    </location>
</feature>
<keyword evidence="14" id="KW-0968">Cytoplasmic vesicle</keyword>
<dbReference type="CDD" id="cd17318">
    <property type="entry name" value="MFS_SLC17"/>
    <property type="match status" value="1"/>
</dbReference>
<accession>A0A9N9QRL0</accession>
<evidence type="ECO:0000256" key="3">
    <source>
        <dbReference type="ARBA" id="ARBA00004638"/>
    </source>
</evidence>
<dbReference type="PANTHER" id="PTHR11662">
    <property type="entry name" value="SOLUTE CARRIER FAMILY 17"/>
    <property type="match status" value="1"/>
</dbReference>
<keyword evidence="7 26" id="KW-0812">Transmembrane</keyword>
<comment type="catalytic activity">
    <reaction evidence="18">
        <text>N-acetyl-L-aspartyl-L-glutamate(out) = N-acetyl-L-aspartyl-L-glutamate(in)</text>
        <dbReference type="Rhea" id="RHEA:72599"/>
        <dbReference type="ChEBI" id="CHEBI:76931"/>
    </reaction>
    <physiologicalReaction direction="left-to-right" evidence="18">
        <dbReference type="Rhea" id="RHEA:72600"/>
    </physiologicalReaction>
</comment>
<evidence type="ECO:0000256" key="23">
    <source>
        <dbReference type="ARBA" id="ARBA00080244"/>
    </source>
</evidence>
<keyword evidence="5" id="KW-0813">Transport</keyword>
<evidence type="ECO:0000256" key="7">
    <source>
        <dbReference type="ARBA" id="ARBA00022692"/>
    </source>
</evidence>
<comment type="subcellular location">
    <subcellularLocation>
        <location evidence="2">Basolateral cell membrane</location>
        <topology evidence="2">Multi-pass membrane protein</topology>
    </subcellularLocation>
    <subcellularLocation>
        <location evidence="3">Cytoplasmic vesicle</location>
        <location evidence="3">Secretory vesicle membrane</location>
        <topology evidence="3">Multi-pass membrane protein</topology>
    </subcellularLocation>
    <subcellularLocation>
        <location evidence="1">Cytoplasmic vesicle</location>
        <location evidence="1">Secretory vesicle</location>
        <location evidence="1">Synaptic vesicle membrane</location>
    </subcellularLocation>
    <subcellularLocation>
        <location evidence="4">Lysosome membrane</location>
    </subcellularLocation>
</comment>